<keyword evidence="2" id="KW-1185">Reference proteome</keyword>
<dbReference type="STRING" id="413882.AAW51_2116"/>
<protein>
    <submittedName>
        <fullName evidence="1">Uncharacterized protein</fullName>
    </submittedName>
</protein>
<dbReference type="EMBL" id="CP011371">
    <property type="protein sequence ID" value="AKJ28807.1"/>
    <property type="molecule type" value="Genomic_DNA"/>
</dbReference>
<proteinExistence type="predicted"/>
<dbReference type="AlphaFoldDB" id="A0A0G3BHJ5"/>
<name>A0A0G3BHJ5_9BURK</name>
<dbReference type="Proteomes" id="UP000035352">
    <property type="component" value="Chromosome"/>
</dbReference>
<dbReference type="KEGG" id="pbh:AAW51_2116"/>
<sequence>MSKTRTLYQVRVSEGFGRFFTLGQRYTTRRRAARIARWLNKRGHEAHISAGQVYVTEGMRI</sequence>
<accession>A0A0G3BHJ5</accession>
<organism evidence="1 2">
    <name type="scientific">Caldimonas brevitalea</name>
    <dbReference type="NCBI Taxonomy" id="413882"/>
    <lineage>
        <taxon>Bacteria</taxon>
        <taxon>Pseudomonadati</taxon>
        <taxon>Pseudomonadota</taxon>
        <taxon>Betaproteobacteria</taxon>
        <taxon>Burkholderiales</taxon>
        <taxon>Sphaerotilaceae</taxon>
        <taxon>Caldimonas</taxon>
    </lineage>
</organism>
<evidence type="ECO:0000313" key="2">
    <source>
        <dbReference type="Proteomes" id="UP000035352"/>
    </source>
</evidence>
<dbReference type="RefSeq" id="WP_047194590.1">
    <property type="nucleotide sequence ID" value="NZ_CP011371.1"/>
</dbReference>
<gene>
    <name evidence="1" type="ORF">AAW51_2116</name>
</gene>
<evidence type="ECO:0000313" key="1">
    <source>
        <dbReference type="EMBL" id="AKJ28807.1"/>
    </source>
</evidence>
<reference evidence="1 2" key="1">
    <citation type="submission" date="2015-05" db="EMBL/GenBank/DDBJ databases">
        <authorList>
            <person name="Tang B."/>
            <person name="Yu Y."/>
        </authorList>
    </citation>
    <scope>NUCLEOTIDE SEQUENCE [LARGE SCALE GENOMIC DNA]</scope>
    <source>
        <strain evidence="1 2">DSM 7029</strain>
    </source>
</reference>